<feature type="transmembrane region" description="Helical" evidence="5">
    <location>
        <begin position="222"/>
        <end position="244"/>
    </location>
</feature>
<feature type="transmembrane region" description="Helical" evidence="5">
    <location>
        <begin position="113"/>
        <end position="135"/>
    </location>
</feature>
<evidence type="ECO:0000256" key="3">
    <source>
        <dbReference type="ARBA" id="ARBA00022989"/>
    </source>
</evidence>
<proteinExistence type="predicted"/>
<dbReference type="InterPro" id="IPR017452">
    <property type="entry name" value="GPCR_Rhodpsn_7TM"/>
</dbReference>
<keyword evidence="4 5" id="KW-0472">Membrane</keyword>
<comment type="caution">
    <text evidence="7">The sequence shown here is derived from an EMBL/GenBank/DDBJ whole genome shotgun (WGS) entry which is preliminary data.</text>
</comment>
<evidence type="ECO:0000313" key="7">
    <source>
        <dbReference type="EMBL" id="CAB3409092.1"/>
    </source>
</evidence>
<dbReference type="CDD" id="cd14978">
    <property type="entry name" value="7tmA_FMRFamide_R-like"/>
    <property type="match status" value="1"/>
</dbReference>
<dbReference type="GO" id="GO:0016020">
    <property type="term" value="C:membrane"/>
    <property type="evidence" value="ECO:0007669"/>
    <property type="project" value="UniProtKB-SubCell"/>
</dbReference>
<dbReference type="GO" id="GO:0004930">
    <property type="term" value="F:G protein-coupled receptor activity"/>
    <property type="evidence" value="ECO:0007669"/>
    <property type="project" value="InterPro"/>
</dbReference>
<dbReference type="Pfam" id="PF00001">
    <property type="entry name" value="7tm_1"/>
    <property type="match status" value="1"/>
</dbReference>
<feature type="transmembrane region" description="Helical" evidence="5">
    <location>
        <begin position="309"/>
        <end position="333"/>
    </location>
</feature>
<dbReference type="Proteomes" id="UP000494206">
    <property type="component" value="Unassembled WGS sequence"/>
</dbReference>
<feature type="domain" description="G-protein coupled receptors family 1 profile" evidence="6">
    <location>
        <begin position="52"/>
        <end position="331"/>
    </location>
</feature>
<feature type="transmembrane region" description="Helical" evidence="5">
    <location>
        <begin position="278"/>
        <end position="303"/>
    </location>
</feature>
<dbReference type="AlphaFoldDB" id="A0A8S1FDC4"/>
<keyword evidence="2 5" id="KW-0812">Transmembrane</keyword>
<protein>
    <recommendedName>
        <fullName evidence="6">G-protein coupled receptors family 1 profile domain-containing protein</fullName>
    </recommendedName>
</protein>
<organism evidence="7 8">
    <name type="scientific">Caenorhabditis bovis</name>
    <dbReference type="NCBI Taxonomy" id="2654633"/>
    <lineage>
        <taxon>Eukaryota</taxon>
        <taxon>Metazoa</taxon>
        <taxon>Ecdysozoa</taxon>
        <taxon>Nematoda</taxon>
        <taxon>Chromadorea</taxon>
        <taxon>Rhabditida</taxon>
        <taxon>Rhabditina</taxon>
        <taxon>Rhabditomorpha</taxon>
        <taxon>Rhabditoidea</taxon>
        <taxon>Rhabditidae</taxon>
        <taxon>Peloderinae</taxon>
        <taxon>Caenorhabditis</taxon>
    </lineage>
</organism>
<dbReference type="SUPFAM" id="SSF81321">
    <property type="entry name" value="Family A G protein-coupled receptor-like"/>
    <property type="match status" value="1"/>
</dbReference>
<gene>
    <name evidence="7" type="ORF">CBOVIS_LOCUS10785</name>
</gene>
<dbReference type="PANTHER" id="PTHR46895">
    <property type="entry name" value="PROTEIN CBG20548-RELATED"/>
    <property type="match status" value="1"/>
</dbReference>
<keyword evidence="8" id="KW-1185">Reference proteome</keyword>
<feature type="transmembrane region" description="Helical" evidence="5">
    <location>
        <begin position="41"/>
        <end position="61"/>
    </location>
</feature>
<reference evidence="7 8" key="1">
    <citation type="submission" date="2020-04" db="EMBL/GenBank/DDBJ databases">
        <authorList>
            <person name="Laetsch R D."/>
            <person name="Stevens L."/>
            <person name="Kumar S."/>
            <person name="Blaxter L. M."/>
        </authorList>
    </citation>
    <scope>NUCLEOTIDE SEQUENCE [LARGE SCALE GENOMIC DNA]</scope>
</reference>
<evidence type="ECO:0000256" key="5">
    <source>
        <dbReference type="SAM" id="Phobius"/>
    </source>
</evidence>
<evidence type="ECO:0000313" key="8">
    <source>
        <dbReference type="Proteomes" id="UP000494206"/>
    </source>
</evidence>
<dbReference type="OrthoDB" id="9990906at2759"/>
<evidence type="ECO:0000256" key="1">
    <source>
        <dbReference type="ARBA" id="ARBA00004370"/>
    </source>
</evidence>
<dbReference type="InterPro" id="IPR000276">
    <property type="entry name" value="GPCR_Rhodpsn"/>
</dbReference>
<keyword evidence="3 5" id="KW-1133">Transmembrane helix</keyword>
<comment type="subcellular location">
    <subcellularLocation>
        <location evidence="1">Membrane</location>
    </subcellularLocation>
</comment>
<accession>A0A8S1FDC4</accession>
<name>A0A8S1FDC4_9PELO</name>
<sequence length="431" mass="48651">MNFTSTPSALLSSPAHSTLWFRCFNDLRLMSDLEKHINNYIFPIQFIITVVGNLLTMTVLLGGHIKNRANHLLTSLALCDMFVFVMMVPHYLSSLDVFSQSNRFRLFHYQSKPHFGALSNWFSAAAIWFVLAVSLERLLIIKFPFRSLDVYNVKQMIIISVGIMLATLILTSYHHISHSCLLFIACYGTQVLGKCYPNTEDTIGKRPNPTSHFTKQYLHVSVYANAILAVLLPIFAVAIMNISLIRLVKRRHSEELLVRNANSGPSNMAEQEKKMTQTVLAIVSCFTLTQGPSAIVFICQTIFPSNHYLPYISVIANQLVLTGKMLNVVLFCLTSETFRRRLWLTVRFWCTLIFYAGRNKSDRSNFTRSKSVMTQKTSIVYSPCSRNFSTNRRGSVSSDSIKTNARPIPLVTMTAEGGYPTPPTGTRSTNV</sequence>
<feature type="transmembrane region" description="Helical" evidence="5">
    <location>
        <begin position="73"/>
        <end position="93"/>
    </location>
</feature>
<dbReference type="Gene3D" id="1.20.1070.10">
    <property type="entry name" value="Rhodopsin 7-helix transmembrane proteins"/>
    <property type="match status" value="1"/>
</dbReference>
<dbReference type="EMBL" id="CADEPM010000008">
    <property type="protein sequence ID" value="CAB3409092.1"/>
    <property type="molecule type" value="Genomic_DNA"/>
</dbReference>
<evidence type="ECO:0000259" key="6">
    <source>
        <dbReference type="PROSITE" id="PS50262"/>
    </source>
</evidence>
<dbReference type="PANTHER" id="PTHR46895:SF7">
    <property type="entry name" value="G-PROTEIN COUPLED RECEPTORS FAMILY 1 PROFILE DOMAIN-CONTAINING PROTEIN"/>
    <property type="match status" value="1"/>
</dbReference>
<dbReference type="PRINTS" id="PR00237">
    <property type="entry name" value="GPCRRHODOPSN"/>
</dbReference>
<evidence type="ECO:0000256" key="4">
    <source>
        <dbReference type="ARBA" id="ARBA00023136"/>
    </source>
</evidence>
<evidence type="ECO:0000256" key="2">
    <source>
        <dbReference type="ARBA" id="ARBA00022692"/>
    </source>
</evidence>
<feature type="transmembrane region" description="Helical" evidence="5">
    <location>
        <begin position="156"/>
        <end position="176"/>
    </location>
</feature>
<dbReference type="PROSITE" id="PS50262">
    <property type="entry name" value="G_PROTEIN_RECEP_F1_2"/>
    <property type="match status" value="1"/>
</dbReference>